<proteinExistence type="predicted"/>
<keyword evidence="2" id="KW-1185">Reference proteome</keyword>
<protein>
    <submittedName>
        <fullName evidence="1">Uncharacterized protein</fullName>
    </submittedName>
</protein>
<dbReference type="AlphaFoldDB" id="A0A061DBW9"/>
<dbReference type="VEuPathDB" id="PiroplasmaDB:BBBOND_0302880"/>
<dbReference type="RefSeq" id="XP_012768570.1">
    <property type="nucleotide sequence ID" value="XM_012913116.1"/>
</dbReference>
<sequence>MANTSKLTTDVTLVPEKSGLDETMRDSLIRHKILKSHEIDSIFRTCKNHLSREMEKRISPAI</sequence>
<reference evidence="2" key="1">
    <citation type="journal article" date="2014" name="Nucleic Acids Res.">
        <title>The evolutionary dynamics of variant antigen genes in Babesia reveal a history of genomic innovation underlying host-parasite interaction.</title>
        <authorList>
            <person name="Jackson A.P."/>
            <person name="Otto T.D."/>
            <person name="Darby A."/>
            <person name="Ramaprasad A."/>
            <person name="Xia D."/>
            <person name="Echaide I.E."/>
            <person name="Farber M."/>
            <person name="Gahlot S."/>
            <person name="Gamble J."/>
            <person name="Gupta D."/>
            <person name="Gupta Y."/>
            <person name="Jackson L."/>
            <person name="Malandrin L."/>
            <person name="Malas T.B."/>
            <person name="Moussa E."/>
            <person name="Nair M."/>
            <person name="Reid A.J."/>
            <person name="Sanders M."/>
            <person name="Sharma J."/>
            <person name="Tracey A."/>
            <person name="Quail M.A."/>
            <person name="Weir W."/>
            <person name="Wastling J.M."/>
            <person name="Hall N."/>
            <person name="Willadsen P."/>
            <person name="Lingelbach K."/>
            <person name="Shiels B."/>
            <person name="Tait A."/>
            <person name="Berriman M."/>
            <person name="Allred D.R."/>
            <person name="Pain A."/>
        </authorList>
    </citation>
    <scope>NUCLEOTIDE SEQUENCE [LARGE SCALE GENOMIC DNA]</scope>
    <source>
        <strain evidence="2">Bond</strain>
    </source>
</reference>
<name>A0A061DBW9_BABBI</name>
<accession>A0A061DBW9</accession>
<evidence type="ECO:0000313" key="2">
    <source>
        <dbReference type="Proteomes" id="UP000033188"/>
    </source>
</evidence>
<evidence type="ECO:0000313" key="1">
    <source>
        <dbReference type="EMBL" id="CDR96384.1"/>
    </source>
</evidence>
<dbReference type="KEGG" id="bbig:BBBOND_0302880"/>
<organism evidence="1 2">
    <name type="scientific">Babesia bigemina</name>
    <dbReference type="NCBI Taxonomy" id="5866"/>
    <lineage>
        <taxon>Eukaryota</taxon>
        <taxon>Sar</taxon>
        <taxon>Alveolata</taxon>
        <taxon>Apicomplexa</taxon>
        <taxon>Aconoidasida</taxon>
        <taxon>Piroplasmida</taxon>
        <taxon>Babesiidae</taxon>
        <taxon>Babesia</taxon>
    </lineage>
</organism>
<dbReference type="Proteomes" id="UP000033188">
    <property type="component" value="Chromosome 3"/>
</dbReference>
<gene>
    <name evidence="1" type="ORF">BBBOND_0302880</name>
</gene>
<dbReference type="GeneID" id="24564925"/>
<dbReference type="EMBL" id="LK391709">
    <property type="protein sequence ID" value="CDR96384.1"/>
    <property type="molecule type" value="Genomic_DNA"/>
</dbReference>